<evidence type="ECO:0000313" key="8">
    <source>
        <dbReference type="Proteomes" id="UP000178943"/>
    </source>
</evidence>
<comment type="caution">
    <text evidence="7">The sequence shown here is derived from an EMBL/GenBank/DDBJ whole genome shotgun (WGS) entry which is preliminary data.</text>
</comment>
<feature type="domain" description="Radical SAM core" evidence="6">
    <location>
        <begin position="68"/>
        <end position="199"/>
    </location>
</feature>
<evidence type="ECO:0000313" key="7">
    <source>
        <dbReference type="EMBL" id="OGF58874.1"/>
    </source>
</evidence>
<keyword evidence="1 5" id="KW-0949">S-adenosyl-L-methionine</keyword>
<organism evidence="7 8">
    <name type="scientific">Candidatus Fischerbacteria bacterium RBG_13_37_8</name>
    <dbReference type="NCBI Taxonomy" id="1817863"/>
    <lineage>
        <taxon>Bacteria</taxon>
        <taxon>Candidatus Fischeribacteriota</taxon>
    </lineage>
</organism>
<dbReference type="GO" id="GO:0051536">
    <property type="term" value="F:iron-sulfur cluster binding"/>
    <property type="evidence" value="ECO:0007669"/>
    <property type="project" value="UniProtKB-KW"/>
</dbReference>
<keyword evidence="3 5" id="KW-0408">Iron</keyword>
<feature type="binding site" evidence="5">
    <location>
        <position position="80"/>
    </location>
    <ligand>
        <name>[4Fe-4S] cluster</name>
        <dbReference type="ChEBI" id="CHEBI:49883"/>
        <note>4Fe-4S-S-AdoMet</note>
    </ligand>
</feature>
<proteinExistence type="predicted"/>
<reference evidence="7 8" key="1">
    <citation type="journal article" date="2016" name="Nat. Commun.">
        <title>Thousands of microbial genomes shed light on interconnected biogeochemical processes in an aquifer system.</title>
        <authorList>
            <person name="Anantharaman K."/>
            <person name="Brown C.T."/>
            <person name="Hug L.A."/>
            <person name="Sharon I."/>
            <person name="Castelle C.J."/>
            <person name="Probst A.J."/>
            <person name="Thomas B.C."/>
            <person name="Singh A."/>
            <person name="Wilkins M.J."/>
            <person name="Karaoz U."/>
            <person name="Brodie E.L."/>
            <person name="Williams K.H."/>
            <person name="Hubbard S.S."/>
            <person name="Banfield J.F."/>
        </authorList>
    </citation>
    <scope>NUCLEOTIDE SEQUENCE [LARGE SCALE GENOMIC DNA]</scope>
</reference>
<evidence type="ECO:0000256" key="1">
    <source>
        <dbReference type="ARBA" id="ARBA00022691"/>
    </source>
</evidence>
<dbReference type="InterPro" id="IPR013785">
    <property type="entry name" value="Aldolase_TIM"/>
</dbReference>
<dbReference type="AlphaFoldDB" id="A0A1F5V628"/>
<dbReference type="Pfam" id="PF04055">
    <property type="entry name" value="Radical_SAM"/>
    <property type="match status" value="1"/>
</dbReference>
<keyword evidence="2 5" id="KW-0479">Metal-binding</keyword>
<dbReference type="Gene3D" id="3.20.20.70">
    <property type="entry name" value="Aldolase class I"/>
    <property type="match status" value="1"/>
</dbReference>
<dbReference type="SFLD" id="SFLDG01099">
    <property type="entry name" value="Uncharacterised_Radical_SAM_Su"/>
    <property type="match status" value="1"/>
</dbReference>
<dbReference type="PANTHER" id="PTHR43075:SF1">
    <property type="entry name" value="FORMATE LYASE ACTIVATING ENZYME, PUTATIVE (AFU_ORTHOLOGUE AFUA_2G15630)-RELATED"/>
    <property type="match status" value="1"/>
</dbReference>
<dbReference type="Proteomes" id="UP000178943">
    <property type="component" value="Unassembled WGS sequence"/>
</dbReference>
<evidence type="ECO:0000256" key="2">
    <source>
        <dbReference type="ARBA" id="ARBA00022723"/>
    </source>
</evidence>
<dbReference type="PIRSF" id="PIRSF004869">
    <property type="entry name" value="PflX_prd"/>
    <property type="match status" value="1"/>
</dbReference>
<feature type="binding site" evidence="5">
    <location>
        <position position="77"/>
    </location>
    <ligand>
        <name>[4Fe-4S] cluster</name>
        <dbReference type="ChEBI" id="CHEBI:49883"/>
        <note>4Fe-4S-S-AdoMet</note>
    </ligand>
</feature>
<dbReference type="CDD" id="cd01335">
    <property type="entry name" value="Radical_SAM"/>
    <property type="match status" value="1"/>
</dbReference>
<dbReference type="PANTHER" id="PTHR43075">
    <property type="entry name" value="FORMATE LYASE ACTIVATING ENZYME, PUTATIVE (AFU_ORTHOLOGUE AFUA_2G15630)-RELATED"/>
    <property type="match status" value="1"/>
</dbReference>
<dbReference type="InterPro" id="IPR016431">
    <property type="entry name" value="Pyrv-formate_lyase-activ_prd"/>
</dbReference>
<evidence type="ECO:0000259" key="6">
    <source>
        <dbReference type="Pfam" id="PF04055"/>
    </source>
</evidence>
<name>A0A1F5V628_9BACT</name>
<protein>
    <submittedName>
        <fullName evidence="7">Radical SAM protein</fullName>
    </submittedName>
</protein>
<sequence>MNETPEEKIQKAYRLLAQCVVCPRTCRAKRVEGKKGDCKVSGHLIISSVGPHHGEENCLSGWRGSGTIFFSGCNLGCIFCQNYTISHMLEGSPSNPAELAQIMLKLQNMGCHNINFVTPTHFLPHILEAIILAKKHKLSLPIVWNCGGYESVAALKLLEGFVDIYMPDLKFSSPAVSEKLVNTKYYFVVAKKAIMEMHRQVGDLVINEQGLATKGLMIRHLVLPNNLAGTEECLSFLFKNISPHTYVNIMDQYRPCYHAFKHASLSRRISTQEYYHAITFAKNIGLHRGF</sequence>
<keyword evidence="4 5" id="KW-0411">Iron-sulfur</keyword>
<dbReference type="SUPFAM" id="SSF102114">
    <property type="entry name" value="Radical SAM enzymes"/>
    <property type="match status" value="1"/>
</dbReference>
<evidence type="ECO:0000256" key="3">
    <source>
        <dbReference type="ARBA" id="ARBA00023004"/>
    </source>
</evidence>
<dbReference type="GO" id="GO:0046872">
    <property type="term" value="F:metal ion binding"/>
    <property type="evidence" value="ECO:0007669"/>
    <property type="project" value="UniProtKB-KW"/>
</dbReference>
<dbReference type="EMBL" id="MFGW01000231">
    <property type="protein sequence ID" value="OGF58874.1"/>
    <property type="molecule type" value="Genomic_DNA"/>
</dbReference>
<dbReference type="SFLD" id="SFLDS00029">
    <property type="entry name" value="Radical_SAM"/>
    <property type="match status" value="1"/>
</dbReference>
<dbReference type="InterPro" id="IPR058240">
    <property type="entry name" value="rSAM_sf"/>
</dbReference>
<evidence type="ECO:0000256" key="4">
    <source>
        <dbReference type="ARBA" id="ARBA00023014"/>
    </source>
</evidence>
<dbReference type="GO" id="GO:0003824">
    <property type="term" value="F:catalytic activity"/>
    <property type="evidence" value="ECO:0007669"/>
    <property type="project" value="InterPro"/>
</dbReference>
<accession>A0A1F5V628</accession>
<comment type="cofactor">
    <cofactor evidence="5">
        <name>[4Fe-4S] cluster</name>
        <dbReference type="ChEBI" id="CHEBI:49883"/>
    </cofactor>
    <text evidence="5">Binds 1 [4Fe-4S] cluster. The cluster is coordinated with 3 cysteines and an exchangeable S-adenosyl-L-methionine.</text>
</comment>
<dbReference type="InterPro" id="IPR040085">
    <property type="entry name" value="MJ0674-like"/>
</dbReference>
<gene>
    <name evidence="7" type="ORF">A2Y62_11045</name>
</gene>
<dbReference type="InterPro" id="IPR007197">
    <property type="entry name" value="rSAM"/>
</dbReference>
<feature type="binding site" evidence="5">
    <location>
        <position position="73"/>
    </location>
    <ligand>
        <name>[4Fe-4S] cluster</name>
        <dbReference type="ChEBI" id="CHEBI:49883"/>
        <note>4Fe-4S-S-AdoMet</note>
    </ligand>
</feature>
<evidence type="ECO:0000256" key="5">
    <source>
        <dbReference type="PIRSR" id="PIRSR004869-50"/>
    </source>
</evidence>